<keyword evidence="3" id="KW-1185">Reference proteome</keyword>
<gene>
    <name evidence="2" type="ORF">CYMTET_14414</name>
</gene>
<name>A0AAE0GGE8_9CHLO</name>
<feature type="compositionally biased region" description="Basic and acidic residues" evidence="1">
    <location>
        <begin position="178"/>
        <end position="191"/>
    </location>
</feature>
<evidence type="ECO:0000256" key="1">
    <source>
        <dbReference type="SAM" id="MobiDB-lite"/>
    </source>
</evidence>
<reference evidence="2 3" key="1">
    <citation type="journal article" date="2015" name="Genome Biol. Evol.">
        <title>Comparative Genomics of a Bacterivorous Green Alga Reveals Evolutionary Causalities and Consequences of Phago-Mixotrophic Mode of Nutrition.</title>
        <authorList>
            <person name="Burns J.A."/>
            <person name="Paasch A."/>
            <person name="Narechania A."/>
            <person name="Kim E."/>
        </authorList>
    </citation>
    <scope>NUCLEOTIDE SEQUENCE [LARGE SCALE GENOMIC DNA]</scope>
    <source>
        <strain evidence="2 3">PLY_AMNH</strain>
    </source>
</reference>
<accession>A0AAE0GGE8</accession>
<feature type="region of interest" description="Disordered" evidence="1">
    <location>
        <begin position="146"/>
        <end position="211"/>
    </location>
</feature>
<organism evidence="2 3">
    <name type="scientific">Cymbomonas tetramitiformis</name>
    <dbReference type="NCBI Taxonomy" id="36881"/>
    <lineage>
        <taxon>Eukaryota</taxon>
        <taxon>Viridiplantae</taxon>
        <taxon>Chlorophyta</taxon>
        <taxon>Pyramimonadophyceae</taxon>
        <taxon>Pyramimonadales</taxon>
        <taxon>Pyramimonadaceae</taxon>
        <taxon>Cymbomonas</taxon>
    </lineage>
</organism>
<dbReference type="EMBL" id="LGRX02006026">
    <property type="protein sequence ID" value="KAK3277588.1"/>
    <property type="molecule type" value="Genomic_DNA"/>
</dbReference>
<comment type="caution">
    <text evidence="2">The sequence shown here is derived from an EMBL/GenBank/DDBJ whole genome shotgun (WGS) entry which is preliminary data.</text>
</comment>
<proteinExistence type="predicted"/>
<dbReference type="AlphaFoldDB" id="A0AAE0GGE8"/>
<feature type="compositionally biased region" description="Basic and acidic residues" evidence="1">
    <location>
        <begin position="146"/>
        <end position="159"/>
    </location>
</feature>
<protein>
    <submittedName>
        <fullName evidence="2">Uncharacterized protein</fullName>
    </submittedName>
</protein>
<evidence type="ECO:0000313" key="3">
    <source>
        <dbReference type="Proteomes" id="UP001190700"/>
    </source>
</evidence>
<sequence length="211" mass="23889">MLVIGEPMRETERYCSEQLDDAIAEGRRQSQRSIRQQLAQKGSTDRALLPCPAHLQKSEEASTLSPCAKSKKAGPPLWAIPAVLVTLFGVWRLTSRRGSVDTLADRGVGLEKDRNVDADRFYQGMMKNVRTTEMPELTPDEIEAARARRRQEQVTRGEESVESLAEMELPTNHPWAVSEKETEEEKAKREAQVNAQANRRRMRMEPTDNEG</sequence>
<dbReference type="Proteomes" id="UP001190700">
    <property type="component" value="Unassembled WGS sequence"/>
</dbReference>
<evidence type="ECO:0000313" key="2">
    <source>
        <dbReference type="EMBL" id="KAK3277588.1"/>
    </source>
</evidence>